<dbReference type="InterPro" id="IPR014044">
    <property type="entry name" value="CAP_dom"/>
</dbReference>
<name>A0A5B8YIY4_9FLAO</name>
<dbReference type="SUPFAM" id="SSF55797">
    <property type="entry name" value="PR-1-like"/>
    <property type="match status" value="1"/>
</dbReference>
<dbReference type="PROSITE" id="PS51257">
    <property type="entry name" value="PROKAR_LIPOPROTEIN"/>
    <property type="match status" value="1"/>
</dbReference>
<proteinExistence type="predicted"/>
<feature type="chain" id="PRO_5023022743" evidence="1">
    <location>
        <begin position="23"/>
        <end position="168"/>
    </location>
</feature>
<dbReference type="Proteomes" id="UP000321954">
    <property type="component" value="Chromosome"/>
</dbReference>
<gene>
    <name evidence="3" type="ORF">FK178_03315</name>
</gene>
<feature type="domain" description="SCP" evidence="2">
    <location>
        <begin position="53"/>
        <end position="162"/>
    </location>
</feature>
<sequence length="168" mass="18884">MYTLTKQLCLALVCVLMFSSCTKDTDLTEENAAIKTADLVDYVTYSKIETEILKAVNDHRVSKGLTVLKKVDGITFLAADHNDYMIQNKNVSHDNFSYRYTTLVNTIGAKSVSENIGYGYRTSDAVVKAWLNSEGHRSNIEGNFTHFGISVSQDEDGKNYFTNIFARR</sequence>
<dbReference type="PANTHER" id="PTHR31157">
    <property type="entry name" value="SCP DOMAIN-CONTAINING PROTEIN"/>
    <property type="match status" value="1"/>
</dbReference>
<dbReference type="RefSeq" id="WP_146830973.1">
    <property type="nucleotide sequence ID" value="NZ_CP042476.1"/>
</dbReference>
<dbReference type="KEGG" id="anp:FK178_03315"/>
<evidence type="ECO:0000313" key="3">
    <source>
        <dbReference type="EMBL" id="QED36797.1"/>
    </source>
</evidence>
<evidence type="ECO:0000313" key="4">
    <source>
        <dbReference type="Proteomes" id="UP000321954"/>
    </source>
</evidence>
<keyword evidence="4" id="KW-1185">Reference proteome</keyword>
<evidence type="ECO:0000259" key="2">
    <source>
        <dbReference type="Pfam" id="PF00188"/>
    </source>
</evidence>
<dbReference type="CDD" id="cd05379">
    <property type="entry name" value="CAP_bacterial"/>
    <property type="match status" value="1"/>
</dbReference>
<evidence type="ECO:0000256" key="1">
    <source>
        <dbReference type="SAM" id="SignalP"/>
    </source>
</evidence>
<dbReference type="Pfam" id="PF00188">
    <property type="entry name" value="CAP"/>
    <property type="match status" value="1"/>
</dbReference>
<dbReference type="Gene3D" id="3.40.33.10">
    <property type="entry name" value="CAP"/>
    <property type="match status" value="1"/>
</dbReference>
<feature type="signal peptide" evidence="1">
    <location>
        <begin position="1"/>
        <end position="22"/>
    </location>
</feature>
<dbReference type="PANTHER" id="PTHR31157:SF1">
    <property type="entry name" value="SCP DOMAIN-CONTAINING PROTEIN"/>
    <property type="match status" value="1"/>
</dbReference>
<dbReference type="AlphaFoldDB" id="A0A5B8YIY4"/>
<dbReference type="OrthoDB" id="982527at2"/>
<dbReference type="EMBL" id="CP042476">
    <property type="protein sequence ID" value="QED36797.1"/>
    <property type="molecule type" value="Genomic_DNA"/>
</dbReference>
<protein>
    <submittedName>
        <fullName evidence="3">CAP domain-containing protein</fullName>
    </submittedName>
</protein>
<organism evidence="3 4">
    <name type="scientific">Antarcticibacterium arcticum</name>
    <dbReference type="NCBI Taxonomy" id="2585771"/>
    <lineage>
        <taxon>Bacteria</taxon>
        <taxon>Pseudomonadati</taxon>
        <taxon>Bacteroidota</taxon>
        <taxon>Flavobacteriia</taxon>
        <taxon>Flavobacteriales</taxon>
        <taxon>Flavobacteriaceae</taxon>
        <taxon>Antarcticibacterium</taxon>
    </lineage>
</organism>
<keyword evidence="1" id="KW-0732">Signal</keyword>
<dbReference type="InterPro" id="IPR035940">
    <property type="entry name" value="CAP_sf"/>
</dbReference>
<accession>A0A5B8YIY4</accession>
<reference evidence="3 4" key="1">
    <citation type="submission" date="2019-08" db="EMBL/GenBank/DDBJ databases">
        <title>Antarcticibacterium arcticum sp. nov., a bacterium isolated from marine sediment of the Canadian Beaufort Sea.</title>
        <authorList>
            <person name="Lee Y.M."/>
            <person name="Baek K."/>
            <person name="Lee D.-H."/>
            <person name="Shin S.C."/>
            <person name="Jin Y.K."/>
            <person name="Park Y."/>
        </authorList>
    </citation>
    <scope>NUCLEOTIDE SEQUENCE [LARGE SCALE GENOMIC DNA]</scope>
    <source>
        <strain evidence="3 4">PAMC 28998</strain>
    </source>
</reference>